<dbReference type="GO" id="GO:0005737">
    <property type="term" value="C:cytoplasm"/>
    <property type="evidence" value="ECO:0000318"/>
    <property type="project" value="GO_Central"/>
</dbReference>
<dbReference type="SMART" id="SM00504">
    <property type="entry name" value="Ubox"/>
    <property type="match status" value="1"/>
</dbReference>
<dbReference type="InterPro" id="IPR000315">
    <property type="entry name" value="Znf_B-box"/>
</dbReference>
<reference evidence="8 9" key="1">
    <citation type="journal article" date="2007" name="Nature">
        <title>The medaka draft genome and insights into vertebrate genome evolution.</title>
        <authorList>
            <person name="Kasahara M."/>
            <person name="Naruse K."/>
            <person name="Sasaki S."/>
            <person name="Nakatani Y."/>
            <person name="Qu W."/>
            <person name="Ahsan B."/>
            <person name="Yamada T."/>
            <person name="Nagayasu Y."/>
            <person name="Doi K."/>
            <person name="Kasai Y."/>
            <person name="Jindo T."/>
            <person name="Kobayashi D."/>
            <person name="Shimada A."/>
            <person name="Toyoda A."/>
            <person name="Kuroki Y."/>
            <person name="Fujiyama A."/>
            <person name="Sasaki T."/>
            <person name="Shimizu A."/>
            <person name="Asakawa S."/>
            <person name="Shimizu N."/>
            <person name="Hashimoto S."/>
            <person name="Yang J."/>
            <person name="Lee Y."/>
            <person name="Matsushima K."/>
            <person name="Sugano S."/>
            <person name="Sakaizumi M."/>
            <person name="Narita T."/>
            <person name="Ohishi K."/>
            <person name="Haga S."/>
            <person name="Ohta F."/>
            <person name="Nomoto H."/>
            <person name="Nogata K."/>
            <person name="Morishita T."/>
            <person name="Endo T."/>
            <person name="Shin-I T."/>
            <person name="Takeda H."/>
            <person name="Morishita S."/>
            <person name="Kohara Y."/>
        </authorList>
    </citation>
    <scope>NUCLEOTIDE SEQUENCE [LARGE SCALE GENOMIC DNA]</scope>
    <source>
        <strain evidence="8 9">Hd-rR</strain>
    </source>
</reference>
<dbReference type="InterPro" id="IPR013320">
    <property type="entry name" value="ConA-like_dom_sf"/>
</dbReference>
<feature type="domain" description="RING-type" evidence="6">
    <location>
        <begin position="12"/>
        <end position="50"/>
    </location>
</feature>
<dbReference type="InterPro" id="IPR017907">
    <property type="entry name" value="Znf_RING_CS"/>
</dbReference>
<proteinExistence type="predicted"/>
<keyword evidence="9" id="KW-1185">Reference proteome</keyword>
<dbReference type="AlphaFoldDB" id="A0A3B3HRB8"/>
<evidence type="ECO:0000256" key="2">
    <source>
        <dbReference type="ARBA" id="ARBA00022771"/>
    </source>
</evidence>
<dbReference type="SMART" id="SM00336">
    <property type="entry name" value="BBOX"/>
    <property type="match status" value="1"/>
</dbReference>
<evidence type="ECO:0000259" key="7">
    <source>
        <dbReference type="PROSITE" id="PS50119"/>
    </source>
</evidence>
<name>A0A3B3HRB8_ORYLA</name>
<feature type="coiled-coil region" evidence="5">
    <location>
        <begin position="145"/>
        <end position="211"/>
    </location>
</feature>
<dbReference type="GO" id="GO:0008270">
    <property type="term" value="F:zinc ion binding"/>
    <property type="evidence" value="ECO:0007669"/>
    <property type="project" value="UniProtKB-KW"/>
</dbReference>
<evidence type="ECO:0000313" key="8">
    <source>
        <dbReference type="Ensembl" id="ENSORLP00000034434.1"/>
    </source>
</evidence>
<dbReference type="GO" id="GO:0061630">
    <property type="term" value="F:ubiquitin protein ligase activity"/>
    <property type="evidence" value="ECO:0000318"/>
    <property type="project" value="GO_Central"/>
</dbReference>
<dbReference type="PROSITE" id="PS50089">
    <property type="entry name" value="ZF_RING_2"/>
    <property type="match status" value="1"/>
</dbReference>
<dbReference type="PROSITE" id="PS50119">
    <property type="entry name" value="ZF_BBOX"/>
    <property type="match status" value="1"/>
</dbReference>
<dbReference type="SUPFAM" id="SSF57845">
    <property type="entry name" value="B-box zinc-binding domain"/>
    <property type="match status" value="1"/>
</dbReference>
<evidence type="ECO:0000256" key="4">
    <source>
        <dbReference type="PROSITE-ProRule" id="PRU00024"/>
    </source>
</evidence>
<keyword evidence="3" id="KW-0862">Zinc</keyword>
<dbReference type="InterPro" id="IPR013083">
    <property type="entry name" value="Znf_RING/FYVE/PHD"/>
</dbReference>
<protein>
    <submittedName>
        <fullName evidence="8">Uncharacterized protein</fullName>
    </submittedName>
</protein>
<reference evidence="8" key="3">
    <citation type="submission" date="2025-09" db="UniProtKB">
        <authorList>
            <consortium name="Ensembl"/>
        </authorList>
    </citation>
    <scope>IDENTIFICATION</scope>
    <source>
        <strain evidence="8">Hd-rR</strain>
    </source>
</reference>
<organism evidence="8 9">
    <name type="scientific">Oryzias latipes</name>
    <name type="common">Japanese rice fish</name>
    <name type="synonym">Japanese killifish</name>
    <dbReference type="NCBI Taxonomy" id="8090"/>
    <lineage>
        <taxon>Eukaryota</taxon>
        <taxon>Metazoa</taxon>
        <taxon>Chordata</taxon>
        <taxon>Craniata</taxon>
        <taxon>Vertebrata</taxon>
        <taxon>Euteleostomi</taxon>
        <taxon>Actinopterygii</taxon>
        <taxon>Neopterygii</taxon>
        <taxon>Teleostei</taxon>
        <taxon>Neoteleostei</taxon>
        <taxon>Acanthomorphata</taxon>
        <taxon>Ovalentaria</taxon>
        <taxon>Atherinomorphae</taxon>
        <taxon>Beloniformes</taxon>
        <taxon>Adrianichthyidae</taxon>
        <taxon>Oryziinae</taxon>
        <taxon>Oryzias</taxon>
    </lineage>
</organism>
<dbReference type="KEGG" id="ola:105354329"/>
<dbReference type="Bgee" id="ENSORLG00000022472">
    <property type="expression patterns" value="Expressed in intestine and 12 other cell types or tissues"/>
</dbReference>
<dbReference type="Proteomes" id="UP000001038">
    <property type="component" value="Chromosome 7"/>
</dbReference>
<dbReference type="Pfam" id="PF00643">
    <property type="entry name" value="zf-B_box"/>
    <property type="match status" value="1"/>
</dbReference>
<dbReference type="Pfam" id="PF13923">
    <property type="entry name" value="zf-C3HC4_2"/>
    <property type="match status" value="1"/>
</dbReference>
<dbReference type="CDD" id="cd19800">
    <property type="entry name" value="Bbox2_xNF7-like"/>
    <property type="match status" value="1"/>
</dbReference>
<dbReference type="SMART" id="SM00184">
    <property type="entry name" value="RING"/>
    <property type="match status" value="1"/>
</dbReference>
<evidence type="ECO:0000256" key="1">
    <source>
        <dbReference type="ARBA" id="ARBA00022723"/>
    </source>
</evidence>
<dbReference type="GO" id="GO:0016567">
    <property type="term" value="P:protein ubiquitination"/>
    <property type="evidence" value="ECO:0007669"/>
    <property type="project" value="InterPro"/>
</dbReference>
<dbReference type="GeneID" id="105354329"/>
<feature type="domain" description="B box-type" evidence="7">
    <location>
        <begin position="89"/>
        <end position="130"/>
    </location>
</feature>
<evidence type="ECO:0000256" key="5">
    <source>
        <dbReference type="SAM" id="Coils"/>
    </source>
</evidence>
<dbReference type="InterPro" id="IPR050143">
    <property type="entry name" value="TRIM/RBCC"/>
</dbReference>
<gene>
    <name evidence="8" type="primary">LOC105354329</name>
</gene>
<dbReference type="GO" id="GO:0045087">
    <property type="term" value="P:innate immune response"/>
    <property type="evidence" value="ECO:0000318"/>
    <property type="project" value="GO_Central"/>
</dbReference>
<reference evidence="8" key="2">
    <citation type="submission" date="2025-08" db="UniProtKB">
        <authorList>
            <consortium name="Ensembl"/>
        </authorList>
    </citation>
    <scope>IDENTIFICATION</scope>
    <source>
        <strain evidence="8">Hd-rR</strain>
    </source>
</reference>
<sequence>MASFSYSQDLTCSVCLSLFTDPVILLCGHSFCRECISSFLSSQQSCPQCRSDVSLEKTPLTTNHALKSLAERAKENERIKKECGTDSQVNESLCSEQEEKLKLFCVTDQQLVCIICRDGEKHEGHKFKPVKEAAESMKKDYQAFLQTISAEISAAEERAKTQNEEMTKTKEKSQKLMSQISSQFQEMHEFLQKREAEIKNELRLKENEEVEKMNQSASEIEKVLSTKTEMKEKTESVLEITDTVGFLKMCTEGESLLKTKGSIQQKTKKLPVVNSCLSLGPYESHLQFFVWKEMLQVINPKPEQLSLTSQSADAIISQDGRSLRSACQQCKIYQQNQLFMHYIYSSFDHRQQTMYNPQHSVYNPQQRAFNPQQRAFNPQQSVYNPQPVTALSKDLFTSGQHYWEVDVGQNNSWQLGLQGNFMKYNGGKYTISTNNVEKNVSLTGQIKKFGIYLNCSAKELSFYDADYMKLIRTITYRNSKPGAAYFNIGDMEGQFSLTVCWY</sequence>
<dbReference type="RefSeq" id="XP_011475115.1">
    <property type="nucleotide sequence ID" value="XM_011476813.2"/>
</dbReference>
<dbReference type="Gene3D" id="2.60.120.920">
    <property type="match status" value="2"/>
</dbReference>
<keyword evidence="2 4" id="KW-0863">Zinc-finger</keyword>
<dbReference type="STRING" id="8090.ENSORLP00000034434"/>
<dbReference type="OrthoDB" id="654191at2759"/>
<dbReference type="Gene3D" id="3.30.40.10">
    <property type="entry name" value="Zinc/RING finger domain, C3HC4 (zinc finger)"/>
    <property type="match status" value="1"/>
</dbReference>
<dbReference type="InterPro" id="IPR043136">
    <property type="entry name" value="B30.2/SPRY_sf"/>
</dbReference>
<dbReference type="PROSITE" id="PS00518">
    <property type="entry name" value="ZF_RING_1"/>
    <property type="match status" value="1"/>
</dbReference>
<keyword evidence="5" id="KW-0175">Coiled coil</keyword>
<dbReference type="SUPFAM" id="SSF49899">
    <property type="entry name" value="Concanavalin A-like lectins/glucanases"/>
    <property type="match status" value="1"/>
</dbReference>
<keyword evidence="1" id="KW-0479">Metal-binding</keyword>
<dbReference type="SUPFAM" id="SSF57850">
    <property type="entry name" value="RING/U-box"/>
    <property type="match status" value="1"/>
</dbReference>
<evidence type="ECO:0000256" key="3">
    <source>
        <dbReference type="ARBA" id="ARBA00022833"/>
    </source>
</evidence>
<dbReference type="Gene3D" id="3.30.160.60">
    <property type="entry name" value="Classic Zinc Finger"/>
    <property type="match status" value="1"/>
</dbReference>
<dbReference type="InterPro" id="IPR001841">
    <property type="entry name" value="Znf_RING"/>
</dbReference>
<evidence type="ECO:0000313" key="9">
    <source>
        <dbReference type="Proteomes" id="UP000001038"/>
    </source>
</evidence>
<dbReference type="Ensembl" id="ENSORLT00000031073.1">
    <property type="protein sequence ID" value="ENSORLP00000034434.1"/>
    <property type="gene ID" value="ENSORLG00000022472.1"/>
</dbReference>
<evidence type="ECO:0000259" key="6">
    <source>
        <dbReference type="PROSITE" id="PS50089"/>
    </source>
</evidence>
<dbReference type="GeneTree" id="ENSGT00940000164374"/>
<accession>A0A3B3HRB8</accession>
<dbReference type="InterPro" id="IPR003613">
    <property type="entry name" value="Ubox_domain"/>
</dbReference>
<dbReference type="FunCoup" id="A0A3B3HRB8">
    <property type="interactions" value="2"/>
</dbReference>
<dbReference type="PANTHER" id="PTHR24103">
    <property type="entry name" value="E3 UBIQUITIN-PROTEIN LIGASE TRIM"/>
    <property type="match status" value="1"/>
</dbReference>
<dbReference type="InParanoid" id="A0A3B3HRB8"/>